<proteinExistence type="predicted"/>
<feature type="transmembrane region" description="Helical" evidence="1">
    <location>
        <begin position="46"/>
        <end position="65"/>
    </location>
</feature>
<feature type="transmembrane region" description="Helical" evidence="1">
    <location>
        <begin position="21"/>
        <end position="40"/>
    </location>
</feature>
<evidence type="ECO:0000313" key="2">
    <source>
        <dbReference type="EMBL" id="GAG87537.1"/>
    </source>
</evidence>
<keyword evidence="1" id="KW-0812">Transmembrane</keyword>
<keyword evidence="1" id="KW-0472">Membrane</keyword>
<keyword evidence="1" id="KW-1133">Transmembrane helix</keyword>
<sequence>MGFWHDWYQFIKENAISNMKRFSIVIGSFLVLIITSIPLGLNTFLIIVYAGIIEASSIIIMTLFGKNGNGNNHNKLIESNVEKTPNNN</sequence>
<comment type="caution">
    <text evidence="2">The sequence shown here is derived from an EMBL/GenBank/DDBJ whole genome shotgun (WGS) entry which is preliminary data.</text>
</comment>
<dbReference type="EMBL" id="BART01011634">
    <property type="protein sequence ID" value="GAG87537.1"/>
    <property type="molecule type" value="Genomic_DNA"/>
</dbReference>
<protein>
    <submittedName>
        <fullName evidence="2">Uncharacterized protein</fullName>
    </submittedName>
</protein>
<reference evidence="2" key="1">
    <citation type="journal article" date="2014" name="Front. Microbiol.">
        <title>High frequency of phylogenetically diverse reductive dehalogenase-homologous genes in deep subseafloor sedimentary metagenomes.</title>
        <authorList>
            <person name="Kawai M."/>
            <person name="Futagami T."/>
            <person name="Toyoda A."/>
            <person name="Takaki Y."/>
            <person name="Nishi S."/>
            <person name="Hori S."/>
            <person name="Arai W."/>
            <person name="Tsubouchi T."/>
            <person name="Morono Y."/>
            <person name="Uchiyama I."/>
            <person name="Ito T."/>
            <person name="Fujiyama A."/>
            <person name="Inagaki F."/>
            <person name="Takami H."/>
        </authorList>
    </citation>
    <scope>NUCLEOTIDE SEQUENCE</scope>
    <source>
        <strain evidence="2">Expedition CK06-06</strain>
    </source>
</reference>
<name>X1C2G1_9ZZZZ</name>
<organism evidence="2">
    <name type="scientific">marine sediment metagenome</name>
    <dbReference type="NCBI Taxonomy" id="412755"/>
    <lineage>
        <taxon>unclassified sequences</taxon>
        <taxon>metagenomes</taxon>
        <taxon>ecological metagenomes</taxon>
    </lineage>
</organism>
<dbReference type="AlphaFoldDB" id="X1C2G1"/>
<gene>
    <name evidence="2" type="ORF">S01H4_24688</name>
</gene>
<evidence type="ECO:0000256" key="1">
    <source>
        <dbReference type="SAM" id="Phobius"/>
    </source>
</evidence>
<accession>X1C2G1</accession>